<dbReference type="GO" id="GO:0160147">
    <property type="term" value="F:tRNA pseudouridine(38-40) synthase activity"/>
    <property type="evidence" value="ECO:0007669"/>
    <property type="project" value="UniProtKB-EC"/>
</dbReference>
<comment type="caution">
    <text evidence="8">The sequence shown here is derived from an EMBL/GenBank/DDBJ whole genome shotgun (WGS) entry which is preliminary data.</text>
</comment>
<dbReference type="Pfam" id="PF01416">
    <property type="entry name" value="PseudoU_synth_1"/>
    <property type="match status" value="1"/>
</dbReference>
<evidence type="ECO:0000256" key="2">
    <source>
        <dbReference type="ARBA" id="ARBA00022694"/>
    </source>
</evidence>
<evidence type="ECO:0000259" key="7">
    <source>
        <dbReference type="Pfam" id="PF01416"/>
    </source>
</evidence>
<accession>A0ABT5CBQ6</accession>
<dbReference type="InterPro" id="IPR020103">
    <property type="entry name" value="PsdUridine_synth_cat_dom_sf"/>
</dbReference>
<comment type="catalytic activity">
    <reaction evidence="4 5">
        <text>uridine(38/39/40) in tRNA = pseudouridine(38/39/40) in tRNA</text>
        <dbReference type="Rhea" id="RHEA:22376"/>
        <dbReference type="Rhea" id="RHEA-COMP:10085"/>
        <dbReference type="Rhea" id="RHEA-COMP:10087"/>
        <dbReference type="ChEBI" id="CHEBI:65314"/>
        <dbReference type="ChEBI" id="CHEBI:65315"/>
        <dbReference type="EC" id="5.4.99.12"/>
    </reaction>
</comment>
<name>A0ABT5CBQ6_9BACT</name>
<evidence type="ECO:0000256" key="1">
    <source>
        <dbReference type="ARBA" id="ARBA00009375"/>
    </source>
</evidence>
<comment type="similarity">
    <text evidence="1 4 5">Belongs to the tRNA pseudouridine synthase TruA family.</text>
</comment>
<keyword evidence="2 4" id="KW-0819">tRNA processing</keyword>
<reference evidence="8 9" key="1">
    <citation type="submission" date="2023-01" db="EMBL/GenBank/DDBJ databases">
        <title>Minimal conservation of predation-associated metabolite biosynthetic gene clusters underscores biosynthetic potential of Myxococcota including descriptions for ten novel species: Archangium lansinium sp. nov., Myxococcus landrumus sp. nov., Nannocystis bai.</title>
        <authorList>
            <person name="Ahearne A."/>
            <person name="Stevens C."/>
            <person name="Dowd S."/>
        </authorList>
    </citation>
    <scope>NUCLEOTIDE SEQUENCE [LARGE SCALE GENOMIC DNA]</scope>
    <source>
        <strain evidence="8 9">WIWO2</strain>
    </source>
</reference>
<protein>
    <recommendedName>
        <fullName evidence="4">tRNA pseudouridine synthase A</fullName>
        <ecNumber evidence="4">5.4.99.12</ecNumber>
    </recommendedName>
    <alternativeName>
        <fullName evidence="4">tRNA pseudouridine(38-40) synthase</fullName>
    </alternativeName>
    <alternativeName>
        <fullName evidence="4">tRNA pseudouridylate synthase I</fullName>
    </alternativeName>
    <alternativeName>
        <fullName evidence="4">tRNA-uridine isomerase I</fullName>
    </alternativeName>
</protein>
<dbReference type="Proteomes" id="UP001217485">
    <property type="component" value="Unassembled WGS sequence"/>
</dbReference>
<gene>
    <name evidence="4 8" type="primary">truA</name>
    <name evidence="8" type="ORF">POL72_39425</name>
</gene>
<dbReference type="Gene3D" id="3.30.70.580">
    <property type="entry name" value="Pseudouridine synthase I, catalytic domain, N-terminal subdomain"/>
    <property type="match status" value="1"/>
</dbReference>
<evidence type="ECO:0000256" key="3">
    <source>
        <dbReference type="ARBA" id="ARBA00023235"/>
    </source>
</evidence>
<evidence type="ECO:0000256" key="5">
    <source>
        <dbReference type="RuleBase" id="RU003792"/>
    </source>
</evidence>
<feature type="binding site" evidence="4">
    <location>
        <position position="117"/>
    </location>
    <ligand>
        <name>substrate</name>
    </ligand>
</feature>
<comment type="function">
    <text evidence="4">Formation of pseudouridine at positions 38, 39 and 40 in the anticodon stem and loop of transfer RNAs.</text>
</comment>
<evidence type="ECO:0000256" key="4">
    <source>
        <dbReference type="HAMAP-Rule" id="MF_00171"/>
    </source>
</evidence>
<dbReference type="PIRSF" id="PIRSF001430">
    <property type="entry name" value="tRNA_psdUrid_synth"/>
    <property type="match status" value="1"/>
</dbReference>
<evidence type="ECO:0000313" key="8">
    <source>
        <dbReference type="EMBL" id="MDC0683863.1"/>
    </source>
</evidence>
<dbReference type="NCBIfam" id="TIGR00071">
    <property type="entry name" value="hisT_truA"/>
    <property type="match status" value="1"/>
</dbReference>
<feature type="active site" description="Nucleophile" evidence="4">
    <location>
        <position position="59"/>
    </location>
</feature>
<evidence type="ECO:0000256" key="6">
    <source>
        <dbReference type="SAM" id="MobiDB-lite"/>
    </source>
</evidence>
<dbReference type="PANTHER" id="PTHR11142">
    <property type="entry name" value="PSEUDOURIDYLATE SYNTHASE"/>
    <property type="match status" value="1"/>
</dbReference>
<dbReference type="EMBL" id="JAQNDK010000005">
    <property type="protein sequence ID" value="MDC0683863.1"/>
    <property type="molecule type" value="Genomic_DNA"/>
</dbReference>
<dbReference type="InterPro" id="IPR020095">
    <property type="entry name" value="PsdUridine_synth_TruA_C"/>
</dbReference>
<feature type="region of interest" description="Disordered" evidence="6">
    <location>
        <begin position="260"/>
        <end position="292"/>
    </location>
</feature>
<dbReference type="PANTHER" id="PTHR11142:SF0">
    <property type="entry name" value="TRNA PSEUDOURIDINE SYNTHASE-LIKE 1"/>
    <property type="match status" value="1"/>
</dbReference>
<sequence length="292" mass="31931">MARSTASSRGILLSVAYDGRPFAGFARQRDQRTVSGELLGALRVIDPGIREIRGASRTDAGVHARDQRVAFDTTAPLPPRGWVLATARHLPEEIVIRRAALVRLGFSPRFESLRKRYRYLVLRDLVRDPFLSRRAWRVEGITDEAIERARAEALAAKGTHDFAAFRTSADERTTTVRTLYGVELSLDPADPRVVRIDVEGNAFLHNMVRILVGTLMDVARGHLAPGAIARALASLDRRDAGITAPPDGLYLERIHLRDDGQDAWPTGPSDGCSTDDAAPTDLGAPAEGAPEE</sequence>
<dbReference type="Gene3D" id="3.30.70.660">
    <property type="entry name" value="Pseudouridine synthase I, catalytic domain, C-terminal subdomain"/>
    <property type="match status" value="1"/>
</dbReference>
<keyword evidence="3 4" id="KW-0413">Isomerase</keyword>
<comment type="caution">
    <text evidence="4">Lacks conserved residue(s) required for the propagation of feature annotation.</text>
</comment>
<dbReference type="InterPro" id="IPR001406">
    <property type="entry name" value="PsdUridine_synth_TruA"/>
</dbReference>
<dbReference type="InterPro" id="IPR020097">
    <property type="entry name" value="PsdUridine_synth_TruA_a/b_dom"/>
</dbReference>
<feature type="domain" description="Pseudouridine synthase I TruA alpha/beta" evidence="7">
    <location>
        <begin position="157"/>
        <end position="254"/>
    </location>
</feature>
<dbReference type="SUPFAM" id="SSF55120">
    <property type="entry name" value="Pseudouridine synthase"/>
    <property type="match status" value="1"/>
</dbReference>
<dbReference type="HAMAP" id="MF_00171">
    <property type="entry name" value="TruA"/>
    <property type="match status" value="1"/>
</dbReference>
<evidence type="ECO:0000313" key="9">
    <source>
        <dbReference type="Proteomes" id="UP001217485"/>
    </source>
</evidence>
<dbReference type="CDD" id="cd02570">
    <property type="entry name" value="PseudoU_synth_EcTruA"/>
    <property type="match status" value="1"/>
</dbReference>
<dbReference type="EC" id="5.4.99.12" evidence="4"/>
<dbReference type="RefSeq" id="WP_272102014.1">
    <property type="nucleotide sequence ID" value="NZ_JAQNDK010000005.1"/>
</dbReference>
<comment type="subunit">
    <text evidence="4">Homodimer.</text>
</comment>
<keyword evidence="9" id="KW-1185">Reference proteome</keyword>
<organism evidence="8 9">
    <name type="scientific">Sorangium atrum</name>
    <dbReference type="NCBI Taxonomy" id="2995308"/>
    <lineage>
        <taxon>Bacteria</taxon>
        <taxon>Pseudomonadati</taxon>
        <taxon>Myxococcota</taxon>
        <taxon>Polyangia</taxon>
        <taxon>Polyangiales</taxon>
        <taxon>Polyangiaceae</taxon>
        <taxon>Sorangium</taxon>
    </lineage>
</organism>
<proteinExistence type="inferred from homology"/>
<dbReference type="InterPro" id="IPR020094">
    <property type="entry name" value="TruA/RsuA/RluB/E/F_N"/>
</dbReference>